<gene>
    <name evidence="1" type="ORF">CEX98_17785</name>
</gene>
<accession>A0A2A5JMJ1</accession>
<sequence length="61" mass="6737">MAYLFVAQIFVVIAHQKARWINLLLPVVTTTLCGYISPKNRRVNLLLPVVGATLCGDISPK</sequence>
<keyword evidence="2" id="KW-1185">Reference proteome</keyword>
<evidence type="ECO:0000313" key="2">
    <source>
        <dbReference type="Proteomes" id="UP000228621"/>
    </source>
</evidence>
<comment type="caution">
    <text evidence="1">The sequence shown here is derived from an EMBL/GenBank/DDBJ whole genome shotgun (WGS) entry which is preliminary data.</text>
</comment>
<reference evidence="2" key="1">
    <citation type="journal article" date="2019" name="Genome Announc.">
        <title>Draft Genome Sequence of Pseudoalteromonas piscicida Strain 36Y ROTHPW, an Hypersaline Seawater Isolate from the South Coast of Sonora, Mexico.</title>
        <authorList>
            <person name="Sanchez-Diaz R."/>
            <person name="Molina-Garza Z.J."/>
            <person name="Cruz-Suarez L.E."/>
            <person name="Selvin J."/>
            <person name="Kiran G.S."/>
            <person name="Ibarra-Gamez J.C."/>
            <person name="Gomez-Gil B."/>
            <person name="Galaviz-Silva L."/>
        </authorList>
    </citation>
    <scope>NUCLEOTIDE SEQUENCE [LARGE SCALE GENOMIC DNA]</scope>
    <source>
        <strain evidence="2">36Y_RITHPW</strain>
    </source>
</reference>
<name>A0A2A5JMJ1_PSEO7</name>
<dbReference type="Proteomes" id="UP000228621">
    <property type="component" value="Unassembled WGS sequence"/>
</dbReference>
<dbReference type="EMBL" id="NKHF01000084">
    <property type="protein sequence ID" value="PCK30471.1"/>
    <property type="molecule type" value="Genomic_DNA"/>
</dbReference>
<dbReference type="AlphaFoldDB" id="A0A2A5JMJ1"/>
<evidence type="ECO:0000313" key="1">
    <source>
        <dbReference type="EMBL" id="PCK30471.1"/>
    </source>
</evidence>
<organism evidence="1 2">
    <name type="scientific">Pseudoalteromonas piscicida</name>
    <dbReference type="NCBI Taxonomy" id="43662"/>
    <lineage>
        <taxon>Bacteria</taxon>
        <taxon>Pseudomonadati</taxon>
        <taxon>Pseudomonadota</taxon>
        <taxon>Gammaproteobacteria</taxon>
        <taxon>Alteromonadales</taxon>
        <taxon>Pseudoalteromonadaceae</taxon>
        <taxon>Pseudoalteromonas</taxon>
    </lineage>
</organism>
<proteinExistence type="predicted"/>
<protein>
    <submittedName>
        <fullName evidence="1">Uncharacterized protein</fullName>
    </submittedName>
</protein>